<dbReference type="AlphaFoldDB" id="A0A0G0LBC0"/>
<dbReference type="InterPro" id="IPR036439">
    <property type="entry name" value="Dockerin_dom_sf"/>
</dbReference>
<proteinExistence type="predicted"/>
<dbReference type="CDD" id="cd14256">
    <property type="entry name" value="Dockerin_I"/>
    <property type="match status" value="1"/>
</dbReference>
<sequence length="430" mass="47854">MKKYYLIFILLIFISAHPVMAVEVDVKAELEKEVNEIVNAGHLRPGYFVTGLIDVGIHREHGDQMGHYFHNTADTVYTLIRVLPHLSPTLAGKTRIYIQSEYSKYPLTAYTYTGWKDGVNRDSYSLPPVVSSAFTSGPGSYSAFPAWSFNPFNFYAAAKYAKEFGGASAIYSSMRNKLNTPPADSLLLDFPHALNVYIAGYMGYLELESLAGQPKTISVENTLSRLLALRLNHLDTVNPSDIRGSEVAGFNYLVPELGDYLYKNRQSKVAQIVSTYNEIMPYWFVAKADEQIRDTKPNGNPNESSTTHLYAYHSLFLAKALALKQSRSELEKYLDIGGFERGDLFYIQNLIFTLEAPGVAPTYPPTGTPSPTSQVKPGDANGDGNVNIADYSVWLTNYNQILSGPIFGDFNSNGKVDGIDFIIWLKNYTG</sequence>
<feature type="region of interest" description="Disordered" evidence="1">
    <location>
        <begin position="362"/>
        <end position="381"/>
    </location>
</feature>
<evidence type="ECO:0008006" key="5">
    <source>
        <dbReference type="Google" id="ProtNLM"/>
    </source>
</evidence>
<dbReference type="PROSITE" id="PS00018">
    <property type="entry name" value="EF_HAND_1"/>
    <property type="match status" value="1"/>
</dbReference>
<evidence type="ECO:0000313" key="4">
    <source>
        <dbReference type="Proteomes" id="UP000034081"/>
    </source>
</evidence>
<name>A0A0G0LBC0_9BACT</name>
<reference evidence="3 4" key="1">
    <citation type="journal article" date="2015" name="Nature">
        <title>rRNA introns, odd ribosomes, and small enigmatic genomes across a large radiation of phyla.</title>
        <authorList>
            <person name="Brown C.T."/>
            <person name="Hug L.A."/>
            <person name="Thomas B.C."/>
            <person name="Sharon I."/>
            <person name="Castelle C.J."/>
            <person name="Singh A."/>
            <person name="Wilkins M.J."/>
            <person name="Williams K.H."/>
            <person name="Banfield J.F."/>
        </authorList>
    </citation>
    <scope>NUCLEOTIDE SEQUENCE [LARGE SCALE GENOMIC DNA]</scope>
</reference>
<keyword evidence="2" id="KW-0732">Signal</keyword>
<dbReference type="EMBL" id="LBVL01000010">
    <property type="protein sequence ID" value="KKQ85140.1"/>
    <property type="molecule type" value="Genomic_DNA"/>
</dbReference>
<dbReference type="STRING" id="1618570.UT08_C0010G0067"/>
<accession>A0A0G0LBC0</accession>
<evidence type="ECO:0000256" key="2">
    <source>
        <dbReference type="SAM" id="SignalP"/>
    </source>
</evidence>
<gene>
    <name evidence="3" type="ORF">UT08_C0010G0067</name>
</gene>
<dbReference type="Gene3D" id="1.10.1330.10">
    <property type="entry name" value="Dockerin domain"/>
    <property type="match status" value="1"/>
</dbReference>
<dbReference type="GO" id="GO:0000272">
    <property type="term" value="P:polysaccharide catabolic process"/>
    <property type="evidence" value="ECO:0007669"/>
    <property type="project" value="InterPro"/>
</dbReference>
<dbReference type="InterPro" id="IPR018247">
    <property type="entry name" value="EF_Hand_1_Ca_BS"/>
</dbReference>
<organism evidence="3 4">
    <name type="scientific">Candidatus Woesebacteria bacterium GW2011_GWB1_38_8</name>
    <dbReference type="NCBI Taxonomy" id="1618570"/>
    <lineage>
        <taxon>Bacteria</taxon>
        <taxon>Candidatus Woeseibacteriota</taxon>
    </lineage>
</organism>
<evidence type="ECO:0000313" key="3">
    <source>
        <dbReference type="EMBL" id="KKQ85140.1"/>
    </source>
</evidence>
<dbReference type="SUPFAM" id="SSF63446">
    <property type="entry name" value="Type I dockerin domain"/>
    <property type="match status" value="1"/>
</dbReference>
<dbReference type="Proteomes" id="UP000034081">
    <property type="component" value="Unassembled WGS sequence"/>
</dbReference>
<feature type="chain" id="PRO_5002533279" description="Dockerin domain-containing protein" evidence="2">
    <location>
        <begin position="22"/>
        <end position="430"/>
    </location>
</feature>
<comment type="caution">
    <text evidence="3">The sequence shown here is derived from an EMBL/GenBank/DDBJ whole genome shotgun (WGS) entry which is preliminary data.</text>
</comment>
<protein>
    <recommendedName>
        <fullName evidence="5">Dockerin domain-containing protein</fullName>
    </recommendedName>
</protein>
<evidence type="ECO:0000256" key="1">
    <source>
        <dbReference type="SAM" id="MobiDB-lite"/>
    </source>
</evidence>
<feature type="signal peptide" evidence="2">
    <location>
        <begin position="1"/>
        <end position="21"/>
    </location>
</feature>